<dbReference type="PROSITE" id="PS51318">
    <property type="entry name" value="TAT"/>
    <property type="match status" value="1"/>
</dbReference>
<dbReference type="AlphaFoldDB" id="A0A3S4UAU1"/>
<evidence type="ECO:0000256" key="1">
    <source>
        <dbReference type="SAM" id="SignalP"/>
    </source>
</evidence>
<name>A0A3S4UAU1_9ACTN</name>
<feature type="chain" id="PRO_5043188924" evidence="1">
    <location>
        <begin position="41"/>
        <end position="156"/>
    </location>
</feature>
<protein>
    <submittedName>
        <fullName evidence="2">Peptidoglycan binding domain</fullName>
    </submittedName>
</protein>
<keyword evidence="3" id="KW-1185">Reference proteome</keyword>
<evidence type="ECO:0000313" key="3">
    <source>
        <dbReference type="Proteomes" id="UP000273044"/>
    </source>
</evidence>
<proteinExistence type="predicted"/>
<feature type="signal peptide" evidence="1">
    <location>
        <begin position="1"/>
        <end position="40"/>
    </location>
</feature>
<dbReference type="GeneID" id="64405951"/>
<reference evidence="2 3" key="1">
    <citation type="submission" date="2018-12" db="EMBL/GenBank/DDBJ databases">
        <authorList>
            <consortium name="Pathogen Informatics"/>
        </authorList>
    </citation>
    <scope>NUCLEOTIDE SEQUENCE [LARGE SCALE GENOMIC DNA]</scope>
    <source>
        <strain evidence="2 3">NCTC12967</strain>
    </source>
</reference>
<organism evidence="2 3">
    <name type="scientific">Arachnia propionica</name>
    <dbReference type="NCBI Taxonomy" id="1750"/>
    <lineage>
        <taxon>Bacteria</taxon>
        <taxon>Bacillati</taxon>
        <taxon>Actinomycetota</taxon>
        <taxon>Actinomycetes</taxon>
        <taxon>Propionibacteriales</taxon>
        <taxon>Propionibacteriaceae</taxon>
        <taxon>Arachnia</taxon>
    </lineage>
</organism>
<sequence>MTIERPGISRRSLLTTTAVGVPAMGLLGAANLFGAATANAVPPVTIDGYWGPQTTTAFQWLFGTVQDGVVSSQLASQSAPNTGLAGGWEWVADANAEGSAVIRAIQENLRIPVDGLIGPTTINAIQAHESQPQTGVLKAGSQTIKIVQQMLSYGRF</sequence>
<evidence type="ECO:0000313" key="2">
    <source>
        <dbReference type="EMBL" id="VEH69190.1"/>
    </source>
</evidence>
<dbReference type="Proteomes" id="UP000273044">
    <property type="component" value="Chromosome"/>
</dbReference>
<dbReference type="InterPro" id="IPR006311">
    <property type="entry name" value="TAT_signal"/>
</dbReference>
<keyword evidence="1" id="KW-0732">Signal</keyword>
<dbReference type="RefSeq" id="WP_061788332.1">
    <property type="nucleotide sequence ID" value="NZ_LR134406.1"/>
</dbReference>
<dbReference type="EMBL" id="LR134406">
    <property type="protein sequence ID" value="VEH69190.1"/>
    <property type="molecule type" value="Genomic_DNA"/>
</dbReference>
<accession>A0A3S4UAU1</accession>
<gene>
    <name evidence="2" type="ORF">NCTC12967_00454</name>
</gene>